<dbReference type="RefSeq" id="WP_379658078.1">
    <property type="nucleotide sequence ID" value="NZ_JBHTIV010000010.1"/>
</dbReference>
<dbReference type="Proteomes" id="UP001597049">
    <property type="component" value="Unassembled WGS sequence"/>
</dbReference>
<name>A0ABW3GQ58_9FLAO</name>
<dbReference type="InterPro" id="IPR001707">
    <property type="entry name" value="Cmp_AcTrfase"/>
</dbReference>
<dbReference type="Pfam" id="PF00302">
    <property type="entry name" value="CAT"/>
    <property type="match status" value="1"/>
</dbReference>
<dbReference type="InterPro" id="IPR023213">
    <property type="entry name" value="CAT-like_dom_sf"/>
</dbReference>
<protein>
    <submittedName>
        <fullName evidence="1">CatA-like O-acetyltransferase</fullName>
    </submittedName>
</protein>
<reference evidence="2" key="1">
    <citation type="journal article" date="2019" name="Int. J. Syst. Evol. Microbiol.">
        <title>The Global Catalogue of Microorganisms (GCM) 10K type strain sequencing project: providing services to taxonomists for standard genome sequencing and annotation.</title>
        <authorList>
            <consortium name="The Broad Institute Genomics Platform"/>
            <consortium name="The Broad Institute Genome Sequencing Center for Infectious Disease"/>
            <person name="Wu L."/>
            <person name="Ma J."/>
        </authorList>
    </citation>
    <scope>NUCLEOTIDE SEQUENCE [LARGE SCALE GENOMIC DNA]</scope>
    <source>
        <strain evidence="2">CCUG 56752</strain>
    </source>
</reference>
<dbReference type="SMART" id="SM01059">
    <property type="entry name" value="CAT"/>
    <property type="match status" value="1"/>
</dbReference>
<comment type="caution">
    <text evidence="1">The sequence shown here is derived from an EMBL/GenBank/DDBJ whole genome shotgun (WGS) entry which is preliminary data.</text>
</comment>
<dbReference type="PIRSF" id="PIRSF000440">
    <property type="entry name" value="CAT"/>
    <property type="match status" value="1"/>
</dbReference>
<proteinExistence type="predicted"/>
<sequence>MKIIDIEQWNRKEHYEFFSKMANPTFGIVTEVNCTVAHEHCQNTNISFFSYYLHKSMMAINSVKEFKFRLVENQVVEFETIHAGTTIGREDETFGFAFIPYSLEFEKFDADLRIEIEAVKSTTGLRLNENDMKKDLIRHSTFPWNSFTGLLHPTNHDKQESVPKITFGKFAIRDGKKYLPISIEAHHGLVDGLHFAKYLEKFQKLLDQTS</sequence>
<dbReference type="SUPFAM" id="SSF52777">
    <property type="entry name" value="CoA-dependent acyltransferases"/>
    <property type="match status" value="1"/>
</dbReference>
<accession>A0ABW3GQ58</accession>
<evidence type="ECO:0000313" key="1">
    <source>
        <dbReference type="EMBL" id="MFD0932769.1"/>
    </source>
</evidence>
<dbReference type="EMBL" id="JBHTIV010000010">
    <property type="protein sequence ID" value="MFD0932769.1"/>
    <property type="molecule type" value="Genomic_DNA"/>
</dbReference>
<dbReference type="PANTHER" id="PTHR38474">
    <property type="entry name" value="SLR0299 PROTEIN"/>
    <property type="match status" value="1"/>
</dbReference>
<organism evidence="1 2">
    <name type="scientific">Psychroflexus salinarum</name>
    <dbReference type="NCBI Taxonomy" id="546024"/>
    <lineage>
        <taxon>Bacteria</taxon>
        <taxon>Pseudomonadati</taxon>
        <taxon>Bacteroidota</taxon>
        <taxon>Flavobacteriia</taxon>
        <taxon>Flavobacteriales</taxon>
        <taxon>Flavobacteriaceae</taxon>
        <taxon>Psychroflexus</taxon>
    </lineage>
</organism>
<dbReference type="Gene3D" id="3.30.559.10">
    <property type="entry name" value="Chloramphenicol acetyltransferase-like domain"/>
    <property type="match status" value="1"/>
</dbReference>
<keyword evidence="2" id="KW-1185">Reference proteome</keyword>
<gene>
    <name evidence="1" type="ORF">ACFQ0R_09210</name>
</gene>
<dbReference type="PANTHER" id="PTHR38474:SF1">
    <property type="entry name" value="SLR0299 PROTEIN"/>
    <property type="match status" value="1"/>
</dbReference>
<evidence type="ECO:0000313" key="2">
    <source>
        <dbReference type="Proteomes" id="UP001597049"/>
    </source>
</evidence>